<evidence type="ECO:0000256" key="1">
    <source>
        <dbReference type="SAM" id="MobiDB-lite"/>
    </source>
</evidence>
<dbReference type="EMBL" id="CP053381">
    <property type="protein sequence ID" value="QTP55378.1"/>
    <property type="molecule type" value="Genomic_DNA"/>
</dbReference>
<protein>
    <submittedName>
        <fullName evidence="2">Uncharacterized protein</fullName>
    </submittedName>
</protein>
<accession>A0ABX7W8Q2</accession>
<proteinExistence type="predicted"/>
<organism evidence="2 3">
    <name type="scientific">Billgrantia sulfidoxydans</name>
    <dbReference type="NCBI Taxonomy" id="2733484"/>
    <lineage>
        <taxon>Bacteria</taxon>
        <taxon>Pseudomonadati</taxon>
        <taxon>Pseudomonadota</taxon>
        <taxon>Gammaproteobacteria</taxon>
        <taxon>Oceanospirillales</taxon>
        <taxon>Halomonadaceae</taxon>
        <taxon>Billgrantia</taxon>
    </lineage>
</organism>
<name>A0ABX7W8Q2_9GAMM</name>
<feature type="compositionally biased region" description="Polar residues" evidence="1">
    <location>
        <begin position="109"/>
        <end position="127"/>
    </location>
</feature>
<evidence type="ECO:0000313" key="2">
    <source>
        <dbReference type="EMBL" id="QTP55378.1"/>
    </source>
</evidence>
<reference evidence="2 3" key="1">
    <citation type="journal article" date="2021" name="Front. Microbiol.">
        <title>Aerobic Denitrification and Heterotrophic Sulfur Oxidation in the Genus Halomonas Revealed by Six Novel Species Characterizations and Genome-Based Analysis.</title>
        <authorList>
            <person name="Wang L."/>
            <person name="Shao Z."/>
        </authorList>
    </citation>
    <scope>NUCLEOTIDE SEQUENCE [LARGE SCALE GENOMIC DNA]</scope>
    <source>
        <strain evidence="2 3">MCCC 1A11059</strain>
    </source>
</reference>
<dbReference type="Proteomes" id="UP000671868">
    <property type="component" value="Chromosome"/>
</dbReference>
<feature type="region of interest" description="Disordered" evidence="1">
    <location>
        <begin position="103"/>
        <end position="127"/>
    </location>
</feature>
<gene>
    <name evidence="2" type="ORF">HNO51_12195</name>
</gene>
<keyword evidence="3" id="KW-1185">Reference proteome</keyword>
<sequence length="127" mass="14321">MLINHSQDFNQHEWIRHDRFFASNFFTPEPQIADPLHELLRQDAHDLIAKAVEAELATFLTQYADQRLDDGRQAVVLNSYLPERAIQTSIGDVNVQVPMVRDHSGSGARFTSNQCRPTGSRAATTST</sequence>
<evidence type="ECO:0000313" key="3">
    <source>
        <dbReference type="Proteomes" id="UP000671868"/>
    </source>
</evidence>